<gene>
    <name evidence="2" type="ORF">GCM10010211_04960</name>
</gene>
<keyword evidence="3" id="KW-1185">Reference proteome</keyword>
<feature type="transmembrane region" description="Helical" evidence="1">
    <location>
        <begin position="217"/>
        <end position="239"/>
    </location>
</feature>
<name>A0ABQ2UMK0_9ACTN</name>
<organism evidence="2 3">
    <name type="scientific">Streptomyces albospinus</name>
    <dbReference type="NCBI Taxonomy" id="285515"/>
    <lineage>
        <taxon>Bacteria</taxon>
        <taxon>Bacillati</taxon>
        <taxon>Actinomycetota</taxon>
        <taxon>Actinomycetes</taxon>
        <taxon>Kitasatosporales</taxon>
        <taxon>Streptomycetaceae</taxon>
        <taxon>Streptomyces</taxon>
    </lineage>
</organism>
<feature type="transmembrane region" description="Helical" evidence="1">
    <location>
        <begin position="151"/>
        <end position="171"/>
    </location>
</feature>
<evidence type="ECO:0008006" key="4">
    <source>
        <dbReference type="Google" id="ProtNLM"/>
    </source>
</evidence>
<keyword evidence="1" id="KW-1133">Transmembrane helix</keyword>
<evidence type="ECO:0000313" key="2">
    <source>
        <dbReference type="EMBL" id="GGU44369.1"/>
    </source>
</evidence>
<accession>A0ABQ2UMK0</accession>
<feature type="transmembrane region" description="Helical" evidence="1">
    <location>
        <begin position="12"/>
        <end position="31"/>
    </location>
</feature>
<feature type="transmembrane region" description="Helical" evidence="1">
    <location>
        <begin position="259"/>
        <end position="280"/>
    </location>
</feature>
<proteinExistence type="predicted"/>
<sequence>MDGGPARSGLGLAVNVLGVGALFLPWTAQAVQGRAALWGWGYHVVAGALLVGALTAVSRAPGAAAGAISLIDGALGRAPGRAVRAFYVLGITAGQVVVALVAAGFLGQALAPGLSRTAADGSPGADGFIGWVAAGVLVLAVALASSDREVAGLWVFGALLVLLALALLTGARAAPGTAGGPSVAPIGIAKATALQFFVVVGWEASCRLAPTTGRRRWPGPLGGVIAVGILYGAVLSAAPSTGTVPAIAGLALPDLGGSAAGRAVSAGMGVVTAYFCVRNIRTAARLAADLSGRGASSPRTVATTALSAGAAALAGVALVQGGLLTATDALSVPNAMAWAVFLTAAVAAVVAGTGRGRGLGAAAVAAYLPLLPFLGAAVLLPLAVLGGAALLDPARSRSGRREPS</sequence>
<dbReference type="EMBL" id="BMRP01000001">
    <property type="protein sequence ID" value="GGU44369.1"/>
    <property type="molecule type" value="Genomic_DNA"/>
</dbReference>
<feature type="transmembrane region" description="Helical" evidence="1">
    <location>
        <begin position="301"/>
        <end position="323"/>
    </location>
</feature>
<reference evidence="3" key="1">
    <citation type="journal article" date="2019" name="Int. J. Syst. Evol. Microbiol.">
        <title>The Global Catalogue of Microorganisms (GCM) 10K type strain sequencing project: providing services to taxonomists for standard genome sequencing and annotation.</title>
        <authorList>
            <consortium name="The Broad Institute Genomics Platform"/>
            <consortium name="The Broad Institute Genome Sequencing Center for Infectious Disease"/>
            <person name="Wu L."/>
            <person name="Ma J."/>
        </authorList>
    </citation>
    <scope>NUCLEOTIDE SEQUENCE [LARGE SCALE GENOMIC DNA]</scope>
    <source>
        <strain evidence="3">JCM 3399</strain>
    </source>
</reference>
<comment type="caution">
    <text evidence="2">The sequence shown here is derived from an EMBL/GenBank/DDBJ whole genome shotgun (WGS) entry which is preliminary data.</text>
</comment>
<feature type="transmembrane region" description="Helical" evidence="1">
    <location>
        <begin position="37"/>
        <end position="57"/>
    </location>
</feature>
<feature type="transmembrane region" description="Helical" evidence="1">
    <location>
        <begin position="183"/>
        <end position="205"/>
    </location>
</feature>
<feature type="transmembrane region" description="Helical" evidence="1">
    <location>
        <begin position="127"/>
        <end position="144"/>
    </location>
</feature>
<feature type="transmembrane region" description="Helical" evidence="1">
    <location>
        <begin position="85"/>
        <end position="107"/>
    </location>
</feature>
<feature type="transmembrane region" description="Helical" evidence="1">
    <location>
        <begin position="366"/>
        <end position="391"/>
    </location>
</feature>
<feature type="transmembrane region" description="Helical" evidence="1">
    <location>
        <begin position="335"/>
        <end position="354"/>
    </location>
</feature>
<protein>
    <recommendedName>
        <fullName evidence="4">Amino acid permease</fullName>
    </recommendedName>
</protein>
<evidence type="ECO:0000313" key="3">
    <source>
        <dbReference type="Proteomes" id="UP000654471"/>
    </source>
</evidence>
<keyword evidence="1" id="KW-0812">Transmembrane</keyword>
<keyword evidence="1" id="KW-0472">Membrane</keyword>
<evidence type="ECO:0000256" key="1">
    <source>
        <dbReference type="SAM" id="Phobius"/>
    </source>
</evidence>
<dbReference type="RefSeq" id="WP_189295797.1">
    <property type="nucleotide sequence ID" value="NZ_BMRP01000001.1"/>
</dbReference>
<dbReference type="Proteomes" id="UP000654471">
    <property type="component" value="Unassembled WGS sequence"/>
</dbReference>